<dbReference type="EMBL" id="CAAALY010067472">
    <property type="protein sequence ID" value="VEL24383.1"/>
    <property type="molecule type" value="Genomic_DNA"/>
</dbReference>
<name>A0A3S5FEC0_9PLAT</name>
<dbReference type="AlphaFoldDB" id="A0A3S5FEC0"/>
<protein>
    <submittedName>
        <fullName evidence="1">Uncharacterized protein</fullName>
    </submittedName>
</protein>
<gene>
    <name evidence="1" type="ORF">PXEA_LOCUS17823</name>
</gene>
<organism evidence="1 2">
    <name type="scientific">Protopolystoma xenopodis</name>
    <dbReference type="NCBI Taxonomy" id="117903"/>
    <lineage>
        <taxon>Eukaryota</taxon>
        <taxon>Metazoa</taxon>
        <taxon>Spiralia</taxon>
        <taxon>Lophotrochozoa</taxon>
        <taxon>Platyhelminthes</taxon>
        <taxon>Monogenea</taxon>
        <taxon>Polyopisthocotylea</taxon>
        <taxon>Polystomatidea</taxon>
        <taxon>Polystomatidae</taxon>
        <taxon>Protopolystoma</taxon>
    </lineage>
</organism>
<proteinExistence type="predicted"/>
<accession>A0A3S5FEC0</accession>
<reference evidence="1" key="1">
    <citation type="submission" date="2018-11" db="EMBL/GenBank/DDBJ databases">
        <authorList>
            <consortium name="Pathogen Informatics"/>
        </authorList>
    </citation>
    <scope>NUCLEOTIDE SEQUENCE</scope>
</reference>
<evidence type="ECO:0000313" key="2">
    <source>
        <dbReference type="Proteomes" id="UP000784294"/>
    </source>
</evidence>
<keyword evidence="2" id="KW-1185">Reference proteome</keyword>
<comment type="caution">
    <text evidence="1">The sequence shown here is derived from an EMBL/GenBank/DDBJ whole genome shotgun (WGS) entry which is preliminary data.</text>
</comment>
<evidence type="ECO:0000313" key="1">
    <source>
        <dbReference type="EMBL" id="VEL24383.1"/>
    </source>
</evidence>
<sequence>MLRDSLTSQELRSRGAVPWNYMNNPSSGASGGDLSSIRLIARVALSHLMNHLGQFPLVGLK</sequence>
<dbReference type="Proteomes" id="UP000784294">
    <property type="component" value="Unassembled WGS sequence"/>
</dbReference>